<reference evidence="2 3" key="1">
    <citation type="journal article" date="2011" name="PLoS Genet.">
        <title>Finished genome of the fungal wheat pathogen Mycosphaerella graminicola reveals dispensome structure, chromosome plasticity, and stealth pathogenesis.</title>
        <authorList>
            <person name="Goodwin S.B."/>
            <person name="Ben M'barek S."/>
            <person name="Dhillon B."/>
            <person name="Wittenberg A.H.J."/>
            <person name="Crane C.F."/>
            <person name="Hane J.K."/>
            <person name="Foster A.J."/>
            <person name="Van der Lee T.A.J."/>
            <person name="Grimwood J."/>
            <person name="Aerts A."/>
            <person name="Antoniw J."/>
            <person name="Bailey A."/>
            <person name="Bluhm B."/>
            <person name="Bowler J."/>
            <person name="Bristow J."/>
            <person name="van der Burgt A."/>
            <person name="Canto-Canche B."/>
            <person name="Churchill A.C.L."/>
            <person name="Conde-Ferraez L."/>
            <person name="Cools H.J."/>
            <person name="Coutinho P.M."/>
            <person name="Csukai M."/>
            <person name="Dehal P."/>
            <person name="De Wit P."/>
            <person name="Donzelli B."/>
            <person name="van de Geest H.C."/>
            <person name="van Ham R.C.H.J."/>
            <person name="Hammond-Kosack K.E."/>
            <person name="Henrissat B."/>
            <person name="Kilian A."/>
            <person name="Kobayashi A.K."/>
            <person name="Koopmann E."/>
            <person name="Kourmpetis Y."/>
            <person name="Kuzniar A."/>
            <person name="Lindquist E."/>
            <person name="Lombard V."/>
            <person name="Maliepaard C."/>
            <person name="Martins N."/>
            <person name="Mehrabi R."/>
            <person name="Nap J.P.H."/>
            <person name="Ponomarenko A."/>
            <person name="Rudd J.J."/>
            <person name="Salamov A."/>
            <person name="Schmutz J."/>
            <person name="Schouten H.J."/>
            <person name="Shapiro H."/>
            <person name="Stergiopoulos I."/>
            <person name="Torriani S.F.F."/>
            <person name="Tu H."/>
            <person name="de Vries R.P."/>
            <person name="Waalwijk C."/>
            <person name="Ware S.B."/>
            <person name="Wiebenga A."/>
            <person name="Zwiers L.-H."/>
            <person name="Oliver R.P."/>
            <person name="Grigoriev I.V."/>
            <person name="Kema G.H.J."/>
        </authorList>
    </citation>
    <scope>NUCLEOTIDE SEQUENCE [LARGE SCALE GENOMIC DNA]</scope>
    <source>
        <strain evidence="3">CBS 115943 / IPO323</strain>
    </source>
</reference>
<dbReference type="HOGENOM" id="CLU_950638_0_0_1"/>
<dbReference type="InParanoid" id="F9XQK3"/>
<keyword evidence="3" id="KW-1185">Reference proteome</keyword>
<dbReference type="KEGG" id="ztr:MYCGRDRAFT_111733"/>
<evidence type="ECO:0000256" key="1">
    <source>
        <dbReference type="SAM" id="MobiDB-lite"/>
    </source>
</evidence>
<feature type="region of interest" description="Disordered" evidence="1">
    <location>
        <begin position="169"/>
        <end position="191"/>
    </location>
</feature>
<dbReference type="RefSeq" id="XP_003847402.1">
    <property type="nucleotide sequence ID" value="XM_003847354.1"/>
</dbReference>
<dbReference type="GeneID" id="13400351"/>
<accession>F9XQK3</accession>
<gene>
    <name evidence="2" type="ORF">MYCGRDRAFT_111733</name>
</gene>
<evidence type="ECO:0000313" key="3">
    <source>
        <dbReference type="Proteomes" id="UP000008062"/>
    </source>
</evidence>
<name>F9XQK3_ZYMTI</name>
<evidence type="ECO:0000313" key="2">
    <source>
        <dbReference type="EMBL" id="EGP82378.1"/>
    </source>
</evidence>
<sequence>MAEAWSALSYEFDLVCNASADCVHSCVGEVMEDGGVLRGSRGLGLRSSTIAQPPLTRVVRLKLSKKPSYHREVKDTPARKVVGATNASLAERDDANRTTRWDLPADDKVEFWHGESACVIRCATRNGTLQKGHLPAYLYPDGQSALQTIRTPLQTDAAGDRLSKYETERFRDGKDQAATKTTSRAAAHKHWGETAEATIASSECAAGRTEVKRVPTTRPAFTVHLFGNAALKIIHPPAKPTFSSMNAGPQYQAFVPPRNAVDRQLRQLAHLARLESVRLGAEEVVRREARKVL</sequence>
<dbReference type="STRING" id="336722.F9XQK3"/>
<protein>
    <submittedName>
        <fullName evidence="2">Uncharacterized protein</fullName>
    </submittedName>
</protein>
<dbReference type="AlphaFoldDB" id="F9XQK3"/>
<dbReference type="EMBL" id="CM001209">
    <property type="protein sequence ID" value="EGP82378.1"/>
    <property type="molecule type" value="Genomic_DNA"/>
</dbReference>
<proteinExistence type="predicted"/>
<dbReference type="Proteomes" id="UP000008062">
    <property type="component" value="Chromosome 14"/>
</dbReference>
<organism evidence="2 3">
    <name type="scientific">Zymoseptoria tritici (strain CBS 115943 / IPO323)</name>
    <name type="common">Speckled leaf blotch fungus</name>
    <name type="synonym">Septoria tritici</name>
    <dbReference type="NCBI Taxonomy" id="336722"/>
    <lineage>
        <taxon>Eukaryota</taxon>
        <taxon>Fungi</taxon>
        <taxon>Dikarya</taxon>
        <taxon>Ascomycota</taxon>
        <taxon>Pezizomycotina</taxon>
        <taxon>Dothideomycetes</taxon>
        <taxon>Dothideomycetidae</taxon>
        <taxon>Mycosphaerellales</taxon>
        <taxon>Mycosphaerellaceae</taxon>
        <taxon>Zymoseptoria</taxon>
    </lineage>
</organism>